<dbReference type="PANTHER" id="PTHR11113">
    <property type="entry name" value="N-ACETYLGLUCOSAMINE-6-PHOSPHATE DEACETYLASE"/>
    <property type="match status" value="1"/>
</dbReference>
<dbReference type="InterPro" id="IPR006680">
    <property type="entry name" value="Amidohydro-rel"/>
</dbReference>
<evidence type="ECO:0000256" key="3">
    <source>
        <dbReference type="ARBA" id="ARBA00022801"/>
    </source>
</evidence>
<evidence type="ECO:0000256" key="4">
    <source>
        <dbReference type="ARBA" id="ARBA00023277"/>
    </source>
</evidence>
<proteinExistence type="inferred from homology"/>
<keyword evidence="8" id="KW-1185">Reference proteome</keyword>
<dbReference type="RefSeq" id="WP_237583647.1">
    <property type="nucleotide sequence ID" value="NZ_CP083439.1"/>
</dbReference>
<evidence type="ECO:0000313" key="7">
    <source>
        <dbReference type="EMBL" id="UKF24271.1"/>
    </source>
</evidence>
<dbReference type="EMBL" id="CP083439">
    <property type="protein sequence ID" value="UKF24271.1"/>
    <property type="molecule type" value="Genomic_DNA"/>
</dbReference>
<dbReference type="EC" id="3.5.1.25" evidence="7"/>
<organism evidence="7 8">
    <name type="scientific">Clavibacter seminis</name>
    <dbReference type="NCBI Taxonomy" id="2860285"/>
    <lineage>
        <taxon>Bacteria</taxon>
        <taxon>Bacillati</taxon>
        <taxon>Actinomycetota</taxon>
        <taxon>Actinomycetes</taxon>
        <taxon>Micrococcales</taxon>
        <taxon>Microbacteriaceae</taxon>
        <taxon>Clavibacter</taxon>
    </lineage>
</organism>
<dbReference type="NCBIfam" id="TIGR00221">
    <property type="entry name" value="nagA"/>
    <property type="match status" value="1"/>
</dbReference>
<protein>
    <submittedName>
        <fullName evidence="7">N-acetylglucosamine-6-phosphate deacetylase</fullName>
        <ecNumber evidence="7">3.5.1.25</ecNumber>
    </submittedName>
</protein>
<comment type="similarity">
    <text evidence="1 5">Belongs to the metallo-dependent hydrolases superfamily. NagA family.</text>
</comment>
<evidence type="ECO:0000313" key="8">
    <source>
        <dbReference type="Proteomes" id="UP001649473"/>
    </source>
</evidence>
<sequence length="398" mass="40176">MRDDGMPARDETVTTLLRAARAVDARGSTADAWILLDGVVIAAVGSGRGAPSASRTVDLGDATLVPGSVDLHVHGGAGGSHDDGAEGSRAAVALHRRHGTTRSVLSLVANPVPDLVRSLGRIRDAMAEDATVLGAHLEGPFLSPHAAGAHAHGHLVDPTPARIDALLEAGEGVLRQVTIAPELDGALDAIRRLVGAGVVAAVGHTTCSGDVARAAFDAGATVLTHAFNAMPGIHHREPGPIMAALADEWVTLELILDGVHVAPSVAALLLRAAPGRVALVTDAMAAAGSADGRYRLGALDVDVRDGVARLAGADTIAGSTLTQDAALRIAVREVGLALPDAIAALTLVPARALGLDDRLGLLHAGHAADVVALSPDLAVTRVWAAGVEVPGPAQASSR</sequence>
<accession>A0ABY3TBL5</accession>
<keyword evidence="4 5" id="KW-0119">Carbohydrate metabolism</keyword>
<dbReference type="SUPFAM" id="SSF51338">
    <property type="entry name" value="Composite domain of metallo-dependent hydrolases"/>
    <property type="match status" value="1"/>
</dbReference>
<evidence type="ECO:0000256" key="5">
    <source>
        <dbReference type="PIRNR" id="PIRNR038994"/>
    </source>
</evidence>
<gene>
    <name evidence="7" type="primary">nagA</name>
    <name evidence="7" type="ORF">KYT88_11105</name>
</gene>
<name>A0ABY3TBL5_9MICO</name>
<evidence type="ECO:0000256" key="2">
    <source>
        <dbReference type="ARBA" id="ARBA00022723"/>
    </source>
</evidence>
<dbReference type="InterPro" id="IPR011059">
    <property type="entry name" value="Metal-dep_hydrolase_composite"/>
</dbReference>
<dbReference type="Gene3D" id="2.30.40.10">
    <property type="entry name" value="Urease, subunit C, domain 1"/>
    <property type="match status" value="1"/>
</dbReference>
<dbReference type="Gene3D" id="3.20.20.140">
    <property type="entry name" value="Metal-dependent hydrolases"/>
    <property type="match status" value="1"/>
</dbReference>
<dbReference type="Pfam" id="PF01979">
    <property type="entry name" value="Amidohydro_1"/>
    <property type="match status" value="1"/>
</dbReference>
<dbReference type="PANTHER" id="PTHR11113:SF14">
    <property type="entry name" value="N-ACETYLGLUCOSAMINE-6-PHOSPHATE DEACETYLASE"/>
    <property type="match status" value="1"/>
</dbReference>
<reference evidence="8" key="1">
    <citation type="submission" date="2024-08" db="EMBL/GenBank/DDBJ databases">
        <title>Description of the novel species Clavibacter lycopersicum isolated from tomato seeds.</title>
        <authorList>
            <person name="Arizala E.D."/>
            <person name="Dobhal S."/>
            <person name="Alvarez A."/>
            <person name="Arif M."/>
        </authorList>
    </citation>
    <scope>NUCLEOTIDE SEQUENCE [LARGE SCALE GENOMIC DNA]</scope>
    <source>
        <strain evidence="8">A6099</strain>
    </source>
</reference>
<dbReference type="InterPro" id="IPR032466">
    <property type="entry name" value="Metal_Hydrolase"/>
</dbReference>
<evidence type="ECO:0000256" key="1">
    <source>
        <dbReference type="ARBA" id="ARBA00010716"/>
    </source>
</evidence>
<dbReference type="GO" id="GO:0008448">
    <property type="term" value="F:N-acetylglucosamine-6-phosphate deacetylase activity"/>
    <property type="evidence" value="ECO:0007669"/>
    <property type="project" value="UniProtKB-EC"/>
</dbReference>
<dbReference type="InterPro" id="IPR003764">
    <property type="entry name" value="GlcNAc_6-P_deAcase"/>
</dbReference>
<feature type="domain" description="Amidohydrolase-related" evidence="6">
    <location>
        <begin position="63"/>
        <end position="388"/>
    </location>
</feature>
<dbReference type="Proteomes" id="UP001649473">
    <property type="component" value="Chromosome"/>
</dbReference>
<keyword evidence="3 5" id="KW-0378">Hydrolase</keyword>
<dbReference type="PIRSF" id="PIRSF038994">
    <property type="entry name" value="NagA"/>
    <property type="match status" value="1"/>
</dbReference>
<dbReference type="SUPFAM" id="SSF51556">
    <property type="entry name" value="Metallo-dependent hydrolases"/>
    <property type="match status" value="1"/>
</dbReference>
<keyword evidence="2" id="KW-0479">Metal-binding</keyword>
<evidence type="ECO:0000259" key="6">
    <source>
        <dbReference type="Pfam" id="PF01979"/>
    </source>
</evidence>